<dbReference type="Proteomes" id="UP000001485">
    <property type="component" value="Chromosome"/>
</dbReference>
<dbReference type="HOGENOM" id="CLU_3152230_0_0_6"/>
<organism evidence="1 2">
    <name type="scientific">Edwardsiella ictaluri (strain 93-146)</name>
    <dbReference type="NCBI Taxonomy" id="634503"/>
    <lineage>
        <taxon>Bacteria</taxon>
        <taxon>Pseudomonadati</taxon>
        <taxon>Pseudomonadota</taxon>
        <taxon>Gammaproteobacteria</taxon>
        <taxon>Enterobacterales</taxon>
        <taxon>Hafniaceae</taxon>
        <taxon>Edwardsiella</taxon>
    </lineage>
</organism>
<reference evidence="1 2" key="2">
    <citation type="journal article" date="2012" name="J. Bacteriol.">
        <title>Genome Sequence of Edwardsiella ictaluri 93-146, a Strain Associated with a Natural Channel Catfish Outbreak of Enteric Septicemia of Catfish.</title>
        <authorList>
            <person name="Williams M.L."/>
            <person name="Gillaspy A.F."/>
            <person name="Dyer D.W."/>
            <person name="Thune R.L."/>
            <person name="Waldbieser G.C."/>
            <person name="Schuster S.C."/>
            <person name="Gipson J."/>
            <person name="Zaitshik J."/>
            <person name="Landry C."/>
            <person name="Banes M.M."/>
            <person name="Lawrence M.L."/>
        </authorList>
    </citation>
    <scope>NUCLEOTIDE SEQUENCE [LARGE SCALE GENOMIC DNA]</scope>
    <source>
        <strain evidence="1 2">93-146</strain>
    </source>
</reference>
<accession>C5B8K0</accession>
<protein>
    <submittedName>
        <fullName evidence="1">Uncharacterized protein</fullName>
    </submittedName>
</protein>
<dbReference type="EMBL" id="CP001600">
    <property type="protein sequence ID" value="ACR69861.1"/>
    <property type="molecule type" value="Genomic_DNA"/>
</dbReference>
<reference evidence="2" key="1">
    <citation type="submission" date="2009-03" db="EMBL/GenBank/DDBJ databases">
        <title>Complete genome sequence of Edwardsiella ictaluri 93-146.</title>
        <authorList>
            <person name="Williams M.L."/>
            <person name="Gillaspy A.F."/>
            <person name="Dyer D.W."/>
            <person name="Thune R.L."/>
            <person name="Waldbieser G.C."/>
            <person name="Schuster S.C."/>
            <person name="Gipson J."/>
            <person name="Zaitshik J."/>
            <person name="Landry C."/>
            <person name="Lawrence M.L."/>
        </authorList>
    </citation>
    <scope>NUCLEOTIDE SEQUENCE [LARGE SCALE GENOMIC DNA]</scope>
    <source>
        <strain evidence="2">93-146</strain>
    </source>
</reference>
<sequence>MRCCEPARNGFRQAVTAMTLLNTGAMSAGVSDMEDFLPFLTDGGLRPA</sequence>
<proteinExistence type="predicted"/>
<evidence type="ECO:0000313" key="1">
    <source>
        <dbReference type="EMBL" id="ACR69861.1"/>
    </source>
</evidence>
<dbReference type="AlphaFoldDB" id="C5B8K0"/>
<gene>
    <name evidence="1" type="ordered locus">NT01EI_2693</name>
</gene>
<evidence type="ECO:0000313" key="2">
    <source>
        <dbReference type="Proteomes" id="UP000001485"/>
    </source>
</evidence>
<name>C5B8K0_EDWI9</name>
<dbReference type="KEGG" id="eic:NT01EI_2693"/>